<feature type="transmembrane region" description="Helical" evidence="7">
    <location>
        <begin position="16"/>
        <end position="35"/>
    </location>
</feature>
<name>A0A5C5WTC0_9BACT</name>
<comment type="similarity">
    <text evidence="2">Belongs to the resistance-nodulation-cell division (RND) (TC 2.A.6) family. MmpL subfamily.</text>
</comment>
<evidence type="ECO:0000256" key="5">
    <source>
        <dbReference type="ARBA" id="ARBA00022989"/>
    </source>
</evidence>
<organism evidence="9 10">
    <name type="scientific">Rubripirellula amarantea</name>
    <dbReference type="NCBI Taxonomy" id="2527999"/>
    <lineage>
        <taxon>Bacteria</taxon>
        <taxon>Pseudomonadati</taxon>
        <taxon>Planctomycetota</taxon>
        <taxon>Planctomycetia</taxon>
        <taxon>Pirellulales</taxon>
        <taxon>Pirellulaceae</taxon>
        <taxon>Rubripirellula</taxon>
    </lineage>
</organism>
<comment type="caution">
    <text evidence="9">The sequence shown here is derived from an EMBL/GenBank/DDBJ whole genome shotgun (WGS) entry which is preliminary data.</text>
</comment>
<evidence type="ECO:0000256" key="3">
    <source>
        <dbReference type="ARBA" id="ARBA00022475"/>
    </source>
</evidence>
<dbReference type="RefSeq" id="WP_146513911.1">
    <property type="nucleotide sequence ID" value="NZ_SJPI01000001.1"/>
</dbReference>
<feature type="domain" description="Membrane transport protein MMPL" evidence="8">
    <location>
        <begin position="559"/>
        <end position="916"/>
    </location>
</feature>
<dbReference type="SUPFAM" id="SSF82866">
    <property type="entry name" value="Multidrug efflux transporter AcrB transmembrane domain"/>
    <property type="match status" value="2"/>
</dbReference>
<feature type="transmembrane region" description="Helical" evidence="7">
    <location>
        <begin position="525"/>
        <end position="543"/>
    </location>
</feature>
<keyword evidence="5 7" id="KW-1133">Transmembrane helix</keyword>
<feature type="transmembrane region" description="Helical" evidence="7">
    <location>
        <begin position="831"/>
        <end position="851"/>
    </location>
</feature>
<feature type="transmembrane region" description="Helical" evidence="7">
    <location>
        <begin position="733"/>
        <end position="753"/>
    </location>
</feature>
<accession>A0A5C5WTC0</accession>
<keyword evidence="3" id="KW-1003">Cell membrane</keyword>
<evidence type="ECO:0000256" key="7">
    <source>
        <dbReference type="SAM" id="Phobius"/>
    </source>
</evidence>
<dbReference type="EMBL" id="SJPI01000001">
    <property type="protein sequence ID" value="TWT53750.1"/>
    <property type="molecule type" value="Genomic_DNA"/>
</dbReference>
<feature type="domain" description="Membrane transport protein MMPL" evidence="8">
    <location>
        <begin position="247"/>
        <end position="525"/>
    </location>
</feature>
<evidence type="ECO:0000256" key="2">
    <source>
        <dbReference type="ARBA" id="ARBA00010157"/>
    </source>
</evidence>
<dbReference type="Pfam" id="PF03176">
    <property type="entry name" value="MMPL"/>
    <property type="match status" value="2"/>
</dbReference>
<dbReference type="PANTHER" id="PTHR33406:SF6">
    <property type="entry name" value="MEMBRANE PROTEIN YDGH-RELATED"/>
    <property type="match status" value="1"/>
</dbReference>
<evidence type="ECO:0000256" key="1">
    <source>
        <dbReference type="ARBA" id="ARBA00004651"/>
    </source>
</evidence>
<feature type="transmembrane region" description="Helical" evidence="7">
    <location>
        <begin position="420"/>
        <end position="444"/>
    </location>
</feature>
<evidence type="ECO:0000313" key="9">
    <source>
        <dbReference type="EMBL" id="TWT53750.1"/>
    </source>
</evidence>
<proteinExistence type="inferred from homology"/>
<feature type="transmembrane region" description="Helical" evidence="7">
    <location>
        <begin position="792"/>
        <end position="811"/>
    </location>
</feature>
<protein>
    <submittedName>
        <fullName evidence="9">Putative membrane protein YdgH</fullName>
    </submittedName>
</protein>
<dbReference type="PANTHER" id="PTHR33406">
    <property type="entry name" value="MEMBRANE PROTEIN MJ1562-RELATED"/>
    <property type="match status" value="1"/>
</dbReference>
<feature type="transmembrane region" description="Helical" evidence="7">
    <location>
        <begin position="313"/>
        <end position="330"/>
    </location>
</feature>
<feature type="transmembrane region" description="Helical" evidence="7">
    <location>
        <begin position="336"/>
        <end position="358"/>
    </location>
</feature>
<dbReference type="OrthoDB" id="9782006at2"/>
<reference evidence="9 10" key="1">
    <citation type="submission" date="2019-02" db="EMBL/GenBank/DDBJ databases">
        <title>Deep-cultivation of Planctomycetes and their phenomic and genomic characterization uncovers novel biology.</title>
        <authorList>
            <person name="Wiegand S."/>
            <person name="Jogler M."/>
            <person name="Boedeker C."/>
            <person name="Pinto D."/>
            <person name="Vollmers J."/>
            <person name="Rivas-Marin E."/>
            <person name="Kohn T."/>
            <person name="Peeters S.H."/>
            <person name="Heuer A."/>
            <person name="Rast P."/>
            <person name="Oberbeckmann S."/>
            <person name="Bunk B."/>
            <person name="Jeske O."/>
            <person name="Meyerdierks A."/>
            <person name="Storesund J.E."/>
            <person name="Kallscheuer N."/>
            <person name="Luecker S."/>
            <person name="Lage O.M."/>
            <person name="Pohl T."/>
            <person name="Merkel B.J."/>
            <person name="Hornburger P."/>
            <person name="Mueller R.-W."/>
            <person name="Bruemmer F."/>
            <person name="Labrenz M."/>
            <person name="Spormann A.M."/>
            <person name="Op Den Camp H."/>
            <person name="Overmann J."/>
            <person name="Amann R."/>
            <person name="Jetten M.S.M."/>
            <person name="Mascher T."/>
            <person name="Medema M.H."/>
            <person name="Devos D.P."/>
            <person name="Kaster A.-K."/>
            <person name="Ovreas L."/>
            <person name="Rohde M."/>
            <person name="Galperin M.Y."/>
            <person name="Jogler C."/>
        </authorList>
    </citation>
    <scope>NUCLEOTIDE SEQUENCE [LARGE SCALE GENOMIC DNA]</scope>
    <source>
        <strain evidence="9 10">Pla22</strain>
    </source>
</reference>
<keyword evidence="10" id="KW-1185">Reference proteome</keyword>
<keyword evidence="6 7" id="KW-0472">Membrane</keyword>
<dbReference type="Proteomes" id="UP000316598">
    <property type="component" value="Unassembled WGS sequence"/>
</dbReference>
<gene>
    <name evidence="9" type="primary">ydgH</name>
    <name evidence="9" type="ORF">Pla22_13820</name>
</gene>
<dbReference type="GO" id="GO:0005886">
    <property type="term" value="C:plasma membrane"/>
    <property type="evidence" value="ECO:0007669"/>
    <property type="project" value="UniProtKB-SubCell"/>
</dbReference>
<comment type="subcellular location">
    <subcellularLocation>
        <location evidence="1">Cell membrane</location>
        <topology evidence="1">Multi-pass membrane protein</topology>
    </subcellularLocation>
</comment>
<feature type="transmembrane region" description="Helical" evidence="7">
    <location>
        <begin position="379"/>
        <end position="400"/>
    </location>
</feature>
<keyword evidence="4 7" id="KW-0812">Transmembrane</keyword>
<evidence type="ECO:0000256" key="6">
    <source>
        <dbReference type="ARBA" id="ARBA00023136"/>
    </source>
</evidence>
<evidence type="ECO:0000256" key="4">
    <source>
        <dbReference type="ARBA" id="ARBA00022692"/>
    </source>
</evidence>
<dbReference type="Gene3D" id="1.20.1640.10">
    <property type="entry name" value="Multidrug efflux transporter AcrB transmembrane domain"/>
    <property type="match status" value="2"/>
</dbReference>
<dbReference type="InterPro" id="IPR050545">
    <property type="entry name" value="Mycobact_MmpL"/>
</dbReference>
<dbReference type="AlphaFoldDB" id="A0A5C5WTC0"/>
<feature type="transmembrane region" description="Helical" evidence="7">
    <location>
        <begin position="456"/>
        <end position="476"/>
    </location>
</feature>
<feature type="transmembrane region" description="Helical" evidence="7">
    <location>
        <begin position="759"/>
        <end position="780"/>
    </location>
</feature>
<dbReference type="InterPro" id="IPR004869">
    <property type="entry name" value="MMPL_dom"/>
</dbReference>
<evidence type="ECO:0000313" key="10">
    <source>
        <dbReference type="Proteomes" id="UP000316598"/>
    </source>
</evidence>
<sequence>MPRPLSKRWASWVVRYSWWIIGAWIILAITLRVAAPRWEDVALDGDFDYLPVKMSSVAGGRLLDEAFPGERSRSQIVLVLSRDPGENEKLRKTDAIVGLDLLRRLYHKLGEVSWQRAIKLGYEGGPDDNTQPWSPWIKLTREAFDTAIESDDAFYERIANNVPETAPTLEEPRLAIAYWDRGKLIESLGGQDDLVERDFEAALILKSRIPKLALPIGERDLTSWQSLLDVLSWQDPVIGSRLKKSGARLAVMQLSSELAATGNIATVEAVDQMIKDVVRYSGDFTEPGLKLELTGSAAIGGETLIAARDAIRYTESITVAMILLILAFVYRAPLLIFVPMISIAIAVIVSTSLIALLTDWSARGVVPGLDLRVFTTSRIFIVVILFGAGTDFCLFLISRLREEVSNQQLKRDWSLACEDGLSGVMSALIGSAMTTVVGLGMLWIASFGKFHYTGPVIALCLLVGLCVCISLTPALLRVIGPASFWPSTIVLKSDTVTVSIGDTSGDAGSSSLWSMIALQITRRPFLGLFLGLGILAFPAVYGFRQESAVTYDLSSQLSHAAKSRSGLRSLSSHFAIGEINPVTLLLVHDHDVAREDFDKQIKRLTKQIYAQEGVLTVRNADDPLGDFSPDREMGLLSGDAWKRRALRNHRAAQRHFFSSIDKYENRLARIDIVMDGDPFSLETSRRVSNLGKFLSAQASDPNADFSKATVLLTGTTPSIIDLRTVTLKDNRRIKVAVVIAVFIVLLLVIRRWLLCTYLIVTVLISYYATLGLTVLFFRYAYGGDFVGLDWKLPLFLFVILVAIGQDYNVYLVTRIVEEERRLGWIAALRRAVSRTGGIITACGLVMAATFFSMTSSAWLPAVAHLFGFEASGGGIALRGIVELGFALGLGVLIDTFYVRTILVPSFVAAIGTFRHRQSKAARLSDESSGD</sequence>
<evidence type="ECO:0000259" key="8">
    <source>
        <dbReference type="Pfam" id="PF03176"/>
    </source>
</evidence>